<comment type="similarity">
    <text evidence="1">Belongs to the MtxX family.</text>
</comment>
<evidence type="ECO:0000256" key="1">
    <source>
        <dbReference type="ARBA" id="ARBA00009125"/>
    </source>
</evidence>
<sequence>MTEQITIGIGCGADAGKVLRSAEETATAELRIRCYCTPETAGGLSAGPFVELTVCSGPSQRLIDDLLAGTIDGAVRGTLPANETLRYLKKACGVDRLERIALLETVDHQQFFLAPVGVDEGWTIQEKISLINDARELARRFGLSEKTAVLSGGRLGDIGRHPIVDKTIADAEEIAKLTGAVHREILIEDAVKDCGIIIAPDGISGNLIFRTLTFLGHGTGHGAPVVNISPVFVDSSRASAGYGGTLRLTAALIRGNGR</sequence>
<evidence type="ECO:0000256" key="2">
    <source>
        <dbReference type="ARBA" id="ARBA00022603"/>
    </source>
</evidence>
<name>A0ABT4IK92_9EURY</name>
<accession>A0ABT4IK92</accession>
<evidence type="ECO:0000313" key="5">
    <source>
        <dbReference type="Proteomes" id="UP001141336"/>
    </source>
</evidence>
<evidence type="ECO:0000313" key="4">
    <source>
        <dbReference type="EMBL" id="MCZ0862151.1"/>
    </source>
</evidence>
<keyword evidence="5" id="KW-1185">Reference proteome</keyword>
<dbReference type="SUPFAM" id="SSF53659">
    <property type="entry name" value="Isocitrate/Isopropylmalate dehydrogenase-like"/>
    <property type="match status" value="1"/>
</dbReference>
<comment type="caution">
    <text evidence="4">The sequence shown here is derived from an EMBL/GenBank/DDBJ whole genome shotgun (WGS) entry which is preliminary data.</text>
</comment>
<dbReference type="EMBL" id="JAPTGC010000003">
    <property type="protein sequence ID" value="MCZ0862151.1"/>
    <property type="molecule type" value="Genomic_DNA"/>
</dbReference>
<dbReference type="NCBIfam" id="TIGR03270">
    <property type="entry name" value="methan_mark_4"/>
    <property type="match status" value="1"/>
</dbReference>
<gene>
    <name evidence="4" type="primary">mtxX</name>
    <name evidence="4" type="ORF">O0S09_02630</name>
</gene>
<keyword evidence="3" id="KW-0808">Transferase</keyword>
<evidence type="ECO:0000256" key="3">
    <source>
        <dbReference type="ARBA" id="ARBA00022679"/>
    </source>
</evidence>
<keyword evidence="2" id="KW-0489">Methyltransferase</keyword>
<dbReference type="RefSeq" id="WP_268922367.1">
    <property type="nucleotide sequence ID" value="NZ_JAPTGC010000003.1"/>
</dbReference>
<proteinExistence type="inferred from homology"/>
<reference evidence="4" key="1">
    <citation type="submission" date="2022-12" db="EMBL/GenBank/DDBJ databases">
        <title>Isolation and characterisation of novel Methanocorpusculum spp. from native Australian herbivores indicates the genus is ancestrally host-associated.</title>
        <authorList>
            <person name="Volmer J.G."/>
            <person name="Soo R.M."/>
            <person name="Evans P.N."/>
            <person name="Hoedt E.C."/>
            <person name="Astorga Alsina A.L."/>
            <person name="Woodcroft B.J."/>
            <person name="Tyson G.W."/>
            <person name="Hugenholtz P."/>
            <person name="Morrison M."/>
        </authorList>
    </citation>
    <scope>NUCLEOTIDE SEQUENCE</scope>
    <source>
        <strain evidence="4">CW153</strain>
    </source>
</reference>
<protein>
    <submittedName>
        <fullName evidence="4">Methanogenesis marker protein Mmp4/MtxX</fullName>
    </submittedName>
</protein>
<dbReference type="Proteomes" id="UP001141336">
    <property type="component" value="Unassembled WGS sequence"/>
</dbReference>
<dbReference type="InterPro" id="IPR016764">
    <property type="entry name" value="MeTrfase_MtxX_xsu"/>
</dbReference>
<organism evidence="4 5">
    <name type="scientific">Methanocorpusculum vombati</name>
    <dbReference type="NCBI Taxonomy" id="3002864"/>
    <lineage>
        <taxon>Archaea</taxon>
        <taxon>Methanobacteriati</taxon>
        <taxon>Methanobacteriota</taxon>
        <taxon>Stenosarchaea group</taxon>
        <taxon>Methanomicrobia</taxon>
        <taxon>Methanomicrobiales</taxon>
        <taxon>Methanocorpusculaceae</taxon>
        <taxon>Methanocorpusculum</taxon>
    </lineage>
</organism>